<keyword evidence="1" id="KW-0175">Coiled coil</keyword>
<keyword evidence="3" id="KW-1185">Reference proteome</keyword>
<evidence type="ECO:0008006" key="4">
    <source>
        <dbReference type="Google" id="ProtNLM"/>
    </source>
</evidence>
<dbReference type="RefSeq" id="WP_068550666.1">
    <property type="nucleotide sequence ID" value="NZ_AP013035.1"/>
</dbReference>
<accession>A0A0S3QW07</accession>
<name>A0A0S3QW07_THET7</name>
<gene>
    <name evidence="2" type="ORF">TST_1716</name>
</gene>
<feature type="coiled-coil region" evidence="1">
    <location>
        <begin position="18"/>
        <end position="49"/>
    </location>
</feature>
<organism evidence="2 3">
    <name type="scientific">Thermosulfidibacter takaii (strain DSM 17441 / JCM 13301 / NBRC 103674 / ABI70S6)</name>
    <dbReference type="NCBI Taxonomy" id="1298851"/>
    <lineage>
        <taxon>Bacteria</taxon>
        <taxon>Pseudomonadati</taxon>
        <taxon>Thermosulfidibacterota</taxon>
        <taxon>Thermosulfidibacteria</taxon>
        <taxon>Thermosulfidibacterales</taxon>
        <taxon>Thermosulfidibacteraceae</taxon>
    </lineage>
</organism>
<protein>
    <recommendedName>
        <fullName evidence="4">Polyhydroxyalkanoate synthesis regulator phasin</fullName>
    </recommendedName>
</protein>
<evidence type="ECO:0000256" key="1">
    <source>
        <dbReference type="SAM" id="Coils"/>
    </source>
</evidence>
<dbReference type="EMBL" id="AP013035">
    <property type="protein sequence ID" value="BAT72500.1"/>
    <property type="molecule type" value="Genomic_DNA"/>
</dbReference>
<dbReference type="STRING" id="1298851.TST_1716"/>
<proteinExistence type="predicted"/>
<evidence type="ECO:0000313" key="2">
    <source>
        <dbReference type="EMBL" id="BAT72500.1"/>
    </source>
</evidence>
<sequence length="101" mass="11528">MKERGILERAFLCSLGVLAIAEEKVEKILSELENKGEKKGKELEKEIAKIKTKESVAKVEKMFKNILCRLDIPTASQIRELKEEIRRLESLLGEKNEGSKD</sequence>
<reference evidence="3" key="1">
    <citation type="journal article" date="2018" name="Science">
        <title>A primordial and reversible TCA cycle in a facultatively chemolithoautotrophic thermophile.</title>
        <authorList>
            <person name="Nunoura T."/>
            <person name="Chikaraishi Y."/>
            <person name="Izaki R."/>
            <person name="Suwa T."/>
            <person name="Sato T."/>
            <person name="Harada T."/>
            <person name="Mori K."/>
            <person name="Kato Y."/>
            <person name="Miyazaki M."/>
            <person name="Shimamura S."/>
            <person name="Yanagawa K."/>
            <person name="Shuto A."/>
            <person name="Ohkouchi N."/>
            <person name="Fujita N."/>
            <person name="Takaki Y."/>
            <person name="Atomi H."/>
            <person name="Takai K."/>
        </authorList>
    </citation>
    <scope>NUCLEOTIDE SEQUENCE [LARGE SCALE GENOMIC DNA]</scope>
    <source>
        <strain evidence="3">DSM 17441 / JCM 13301 / NBRC 103674 / ABI70S6</strain>
    </source>
</reference>
<dbReference type="AlphaFoldDB" id="A0A0S3QW07"/>
<dbReference type="Proteomes" id="UP000063234">
    <property type="component" value="Chromosome"/>
</dbReference>
<evidence type="ECO:0000313" key="3">
    <source>
        <dbReference type="Proteomes" id="UP000063234"/>
    </source>
</evidence>
<dbReference type="KEGG" id="ttk:TST_1716"/>